<dbReference type="SUPFAM" id="SSF52833">
    <property type="entry name" value="Thioredoxin-like"/>
    <property type="match status" value="1"/>
</dbReference>
<dbReference type="InterPro" id="IPR011893">
    <property type="entry name" value="Selenoprotein_Rdx-typ"/>
</dbReference>
<evidence type="ECO:0000256" key="1">
    <source>
        <dbReference type="ARBA" id="ARBA00023284"/>
    </source>
</evidence>
<dbReference type="InterPro" id="IPR036249">
    <property type="entry name" value="Thioredoxin-like_sf"/>
</dbReference>
<gene>
    <name evidence="2" type="ORF">GCM10009030_37210</name>
</gene>
<dbReference type="AlphaFoldDB" id="A0A830GR74"/>
<dbReference type="Gene3D" id="3.40.30.10">
    <property type="entry name" value="Glutaredoxin"/>
    <property type="match status" value="1"/>
</dbReference>
<reference evidence="2" key="2">
    <citation type="submission" date="2020-09" db="EMBL/GenBank/DDBJ databases">
        <authorList>
            <person name="Sun Q."/>
            <person name="Ohkuma M."/>
        </authorList>
    </citation>
    <scope>NUCLEOTIDE SEQUENCE</scope>
    <source>
        <strain evidence="2">JCM 17820</strain>
    </source>
</reference>
<organism evidence="2 3">
    <name type="scientific">Haloarcula pellucida</name>
    <dbReference type="NCBI Taxonomy" id="1427151"/>
    <lineage>
        <taxon>Archaea</taxon>
        <taxon>Methanobacteriati</taxon>
        <taxon>Methanobacteriota</taxon>
        <taxon>Stenosarchaea group</taxon>
        <taxon>Halobacteria</taxon>
        <taxon>Halobacteriales</taxon>
        <taxon>Haloarculaceae</taxon>
        <taxon>Haloarcula</taxon>
    </lineage>
</organism>
<protein>
    <recommendedName>
        <fullName evidence="4">Selenoprotein W-related protein</fullName>
    </recommendedName>
</protein>
<keyword evidence="1" id="KW-0676">Redox-active center</keyword>
<dbReference type="Proteomes" id="UP000605784">
    <property type="component" value="Unassembled WGS sequence"/>
</dbReference>
<dbReference type="RefSeq" id="WP_189001620.1">
    <property type="nucleotide sequence ID" value="NZ_BMOU01000007.1"/>
</dbReference>
<name>A0A830GR74_9EURY</name>
<evidence type="ECO:0000313" key="3">
    <source>
        <dbReference type="Proteomes" id="UP000605784"/>
    </source>
</evidence>
<keyword evidence="3" id="KW-1185">Reference proteome</keyword>
<accession>A0A830GR74</accession>
<dbReference type="EMBL" id="BMOU01000007">
    <property type="protein sequence ID" value="GGO02524.1"/>
    <property type="molecule type" value="Genomic_DNA"/>
</dbReference>
<reference evidence="2" key="1">
    <citation type="journal article" date="2014" name="Int. J. Syst. Evol. Microbiol.">
        <title>Complete genome sequence of Corynebacterium casei LMG S-19264T (=DSM 44701T), isolated from a smear-ripened cheese.</title>
        <authorList>
            <consortium name="US DOE Joint Genome Institute (JGI-PGF)"/>
            <person name="Walter F."/>
            <person name="Albersmeier A."/>
            <person name="Kalinowski J."/>
            <person name="Ruckert C."/>
        </authorList>
    </citation>
    <scope>NUCLEOTIDE SEQUENCE</scope>
    <source>
        <strain evidence="2">JCM 17820</strain>
    </source>
</reference>
<dbReference type="NCBIfam" id="TIGR02174">
    <property type="entry name" value="CXXU_selWTH"/>
    <property type="match status" value="1"/>
</dbReference>
<sequence length="74" mass="8141">MHVDIEYCVPCGLRDHAIDLQTALLDEYGRDLDGVRLTPDHGGVFRVAADGETVWDKDEEGSIDVDAIVSRIGE</sequence>
<evidence type="ECO:0008006" key="4">
    <source>
        <dbReference type="Google" id="ProtNLM"/>
    </source>
</evidence>
<proteinExistence type="predicted"/>
<evidence type="ECO:0000313" key="2">
    <source>
        <dbReference type="EMBL" id="GGO02524.1"/>
    </source>
</evidence>
<dbReference type="Pfam" id="PF10262">
    <property type="entry name" value="Rdx"/>
    <property type="match status" value="1"/>
</dbReference>
<comment type="caution">
    <text evidence="2">The sequence shown here is derived from an EMBL/GenBank/DDBJ whole genome shotgun (WGS) entry which is preliminary data.</text>
</comment>